<feature type="coiled-coil region" evidence="1">
    <location>
        <begin position="57"/>
        <end position="108"/>
    </location>
</feature>
<keyword evidence="4" id="KW-1185">Reference proteome</keyword>
<evidence type="ECO:0000313" key="4">
    <source>
        <dbReference type="Proteomes" id="UP001055039"/>
    </source>
</evidence>
<keyword evidence="2" id="KW-1133">Transmembrane helix</keyword>
<evidence type="ECO:0000256" key="2">
    <source>
        <dbReference type="SAM" id="Phobius"/>
    </source>
</evidence>
<keyword evidence="2" id="KW-0472">Membrane</keyword>
<protein>
    <submittedName>
        <fullName evidence="3">Uncharacterized protein</fullName>
    </submittedName>
</protein>
<evidence type="ECO:0000313" key="3">
    <source>
        <dbReference type="EMBL" id="GJE63235.1"/>
    </source>
</evidence>
<keyword evidence="2" id="KW-0812">Transmembrane</keyword>
<feature type="transmembrane region" description="Helical" evidence="2">
    <location>
        <begin position="112"/>
        <end position="130"/>
    </location>
</feature>
<dbReference type="EMBL" id="BPRC01000001">
    <property type="protein sequence ID" value="GJE63235.1"/>
    <property type="molecule type" value="Genomic_DNA"/>
</dbReference>
<comment type="caution">
    <text evidence="3">The sequence shown here is derived from an EMBL/GenBank/DDBJ whole genome shotgun (WGS) entry which is preliminary data.</text>
</comment>
<reference evidence="3" key="1">
    <citation type="journal article" date="2021" name="Front. Microbiol.">
        <title>Comprehensive Comparative Genomics and Phenotyping of Methylobacterium Species.</title>
        <authorList>
            <person name="Alessa O."/>
            <person name="Ogura Y."/>
            <person name="Fujitani Y."/>
            <person name="Takami H."/>
            <person name="Hayashi T."/>
            <person name="Sahin N."/>
            <person name="Tani A."/>
        </authorList>
    </citation>
    <scope>NUCLEOTIDE SEQUENCE</scope>
    <source>
        <strain evidence="3">NBRC 15686</strain>
    </source>
</reference>
<accession>A0ABQ4U719</accession>
<dbReference type="Proteomes" id="UP001055039">
    <property type="component" value="Unassembled WGS sequence"/>
</dbReference>
<dbReference type="Gene3D" id="1.20.5.1700">
    <property type="match status" value="1"/>
</dbReference>
<dbReference type="RefSeq" id="WP_238222028.1">
    <property type="nucleotide sequence ID" value="NZ_BAAADH010000020.1"/>
</dbReference>
<organism evidence="3 4">
    <name type="scientific">Methylorubrum aminovorans</name>
    <dbReference type="NCBI Taxonomy" id="269069"/>
    <lineage>
        <taxon>Bacteria</taxon>
        <taxon>Pseudomonadati</taxon>
        <taxon>Pseudomonadota</taxon>
        <taxon>Alphaproteobacteria</taxon>
        <taxon>Hyphomicrobiales</taxon>
        <taxon>Methylobacteriaceae</taxon>
        <taxon>Methylorubrum</taxon>
    </lineage>
</organism>
<gene>
    <name evidence="3" type="ORF">LNAOJCKE_0429</name>
</gene>
<sequence length="143" mass="16061">MADDINSLRGEVKDVSTGLTDVKVAIGVIKATTDETNRRIEKLDHDFKNVRQIGAAVELVKQKLDGMLDRLKEIEREKADKVETDHRFSKIEERVTRMEDDKKKLGDKISKWTTPFVLAILMAVGGYIAAKLGFTDFLTGGRP</sequence>
<keyword evidence="1" id="KW-0175">Coiled coil</keyword>
<proteinExistence type="predicted"/>
<name>A0ABQ4U719_9HYPH</name>
<evidence type="ECO:0000256" key="1">
    <source>
        <dbReference type="SAM" id="Coils"/>
    </source>
</evidence>
<reference evidence="3" key="2">
    <citation type="submission" date="2021-08" db="EMBL/GenBank/DDBJ databases">
        <authorList>
            <person name="Tani A."/>
            <person name="Ola A."/>
            <person name="Ogura Y."/>
            <person name="Katsura K."/>
            <person name="Hayashi T."/>
        </authorList>
    </citation>
    <scope>NUCLEOTIDE SEQUENCE</scope>
    <source>
        <strain evidence="3">NBRC 15686</strain>
    </source>
</reference>